<keyword evidence="4" id="KW-1185">Reference proteome</keyword>
<protein>
    <submittedName>
        <fullName evidence="3">Carboxypeptidase regulatory-like domain-containing protein</fullName>
    </submittedName>
</protein>
<accession>A0A1X7HD31</accession>
<proteinExistence type="predicted"/>
<keyword evidence="3" id="KW-0121">Carboxypeptidase</keyword>
<dbReference type="Gene3D" id="2.60.120.430">
    <property type="entry name" value="Galactose-binding lectin"/>
    <property type="match status" value="1"/>
</dbReference>
<sequence length="1213" mass="136684">MRLKKRISVLTAVFMFVSVSMSSIFSPVTSAAYLPKNSEKSNGASNIALIYTGYYNPDNYDGVKVGDYDKDQFLPYVGYLNDEGVAEDYFFDTFLMLTTSSPYKGSLARYYDWVAGSKPGTLQDWKWAMDRVFEKGIQLDGLEAAAEQVSGDLKDPDKKVNVYLTLPFPDPQSKDFGDFNGDGTVKNLESLDTRKALIRWYVDTMTARFEQQNYKHLKLSGFYWLQEDLDTTVAGEQESAKYASEYLQQRGMRLGWIPWFGALEKANGNRLGFDFSAIQPNHYFDEDSTIQRVEDTANIAYANETGVEVEFDQRIIDLPRYRQAFYNYLITGVKKQFMNDAMIAYYQDVYAIYDLYHSEIPAAKQMYTDIYKFAKGTYTAPVGNYKGRVVDHKGNGITDATLTDKAGTVVTTDEDGKFEMNGLFATQNSFVVEKQGMQSREVTVDVRDQQTIYRDIALQNAFGGPVKESKPLVDFEGDMVYGTNNSNYVKRATVTDATYVQQGNQSLKIDFKALEDSWVGAYIDSDYDGFWKVPPEESYPAYTLKDWSEYDTVSFAVYNPSPQPQEFKVMYMYEYDWGKTYAKNLVLPPGQWTVIEQSIQEMKKAGSKTQNMIRIALMRNKQTEDATFYVDDLKLMKYEEDSAPPDYRISLPSKLTTMDIGAVWAPVVIDKNGKEQVNEDAVFTSSDPGVIEVTPDGKIQAVQEGTAVIRAQIGPYEAESAVVEVARWAYNQLKGTETPLNINRGFNNPVLPLQGDTQYVVKEGSKLKIAHKYNRSNDMWIVFDHAGANKLYGMKEWRLSPNVNKDTSPDLARPSDMLQPDISDWVGPYIVGANQNGNGKGQDFTGGNHNYDGGENSSTTGRTIQYKVWVDGKELQDGKIISGGKVKIKVVNRIQGFNTKEQDGSGREILQETVTYEVEGGKVLVHTEIKPLEDITLYRYYGLQSVNGAWNHEIRYYAGETEVARSEAGKYSDSGTKSQHPDVDKYLLSSAVKDANQHQLLVSLDRNYGLGQLQYLADDQPVVFTQEYGKSYFLQVFNKSAELKKGKKVGWRGEYHFFSTPAQERTIKLLSNYSNGYVLPTEEASYQWEIIGDAVQKVSESSNSIKIKGVKEGTATIKVTMTYNGKSQAFESTVQVEDHQMVDTTELQQLLDEAKALLQQTGDPYSKEKGHLAEASINIMRKLKAEGFTQANVDEATAELKEAITNFKKATQG</sequence>
<dbReference type="InterPro" id="IPR008969">
    <property type="entry name" value="CarboxyPept-like_regulatory"/>
</dbReference>
<dbReference type="RefSeq" id="WP_208919518.1">
    <property type="nucleotide sequence ID" value="NZ_LT840184.1"/>
</dbReference>
<feature type="signal peptide" evidence="2">
    <location>
        <begin position="1"/>
        <end position="31"/>
    </location>
</feature>
<feature type="region of interest" description="Disordered" evidence="1">
    <location>
        <begin position="836"/>
        <end position="858"/>
    </location>
</feature>
<reference evidence="3 4" key="1">
    <citation type="submission" date="2017-04" db="EMBL/GenBank/DDBJ databases">
        <authorList>
            <person name="Afonso C.L."/>
            <person name="Miller P.J."/>
            <person name="Scott M.A."/>
            <person name="Spackman E."/>
            <person name="Goraichik I."/>
            <person name="Dimitrov K.M."/>
            <person name="Suarez D.L."/>
            <person name="Swayne D.E."/>
        </authorList>
    </citation>
    <scope>NUCLEOTIDE SEQUENCE [LARGE SCALE GENOMIC DNA]</scope>
    <source>
        <strain evidence="3 4">N3/975</strain>
    </source>
</reference>
<keyword evidence="3" id="KW-0645">Protease</keyword>
<dbReference type="Pfam" id="PF16147">
    <property type="entry name" value="DUF4855"/>
    <property type="match status" value="1"/>
</dbReference>
<evidence type="ECO:0000313" key="4">
    <source>
        <dbReference type="Proteomes" id="UP000192940"/>
    </source>
</evidence>
<dbReference type="EMBL" id="LT840184">
    <property type="protein sequence ID" value="SMF84338.1"/>
    <property type="molecule type" value="Genomic_DNA"/>
</dbReference>
<dbReference type="Gene3D" id="2.60.40.1080">
    <property type="match status" value="2"/>
</dbReference>
<name>A0A1X7HD31_9BACL</name>
<keyword evidence="2" id="KW-0732">Signal</keyword>
<dbReference type="Pfam" id="PF13620">
    <property type="entry name" value="CarboxypepD_reg"/>
    <property type="match status" value="1"/>
</dbReference>
<dbReference type="Gene3D" id="1.20.1270.90">
    <property type="entry name" value="AF1782-like"/>
    <property type="match status" value="1"/>
</dbReference>
<dbReference type="GO" id="GO:0004180">
    <property type="term" value="F:carboxypeptidase activity"/>
    <property type="evidence" value="ECO:0007669"/>
    <property type="project" value="UniProtKB-KW"/>
</dbReference>
<dbReference type="Gene3D" id="2.60.40.1120">
    <property type="entry name" value="Carboxypeptidase-like, regulatory domain"/>
    <property type="match status" value="1"/>
</dbReference>
<dbReference type="SUPFAM" id="SSF49464">
    <property type="entry name" value="Carboxypeptidase regulatory domain-like"/>
    <property type="match status" value="1"/>
</dbReference>
<dbReference type="Proteomes" id="UP000192940">
    <property type="component" value="Chromosome I"/>
</dbReference>
<dbReference type="InterPro" id="IPR008964">
    <property type="entry name" value="Invasin/intimin_cell_adhesion"/>
</dbReference>
<organism evidence="3 4">
    <name type="scientific">Paenibacillus uliginis N3/975</name>
    <dbReference type="NCBI Taxonomy" id="1313296"/>
    <lineage>
        <taxon>Bacteria</taxon>
        <taxon>Bacillati</taxon>
        <taxon>Bacillota</taxon>
        <taxon>Bacilli</taxon>
        <taxon>Bacillales</taxon>
        <taxon>Paenibacillaceae</taxon>
        <taxon>Paenibacillus</taxon>
    </lineage>
</organism>
<dbReference type="STRING" id="1313296.SAMN05661091_2590"/>
<dbReference type="AlphaFoldDB" id="A0A1X7HD31"/>
<evidence type="ECO:0000256" key="1">
    <source>
        <dbReference type="SAM" id="MobiDB-lite"/>
    </source>
</evidence>
<dbReference type="InterPro" id="IPR032329">
    <property type="entry name" value="DUF4855"/>
</dbReference>
<feature type="chain" id="PRO_5013072750" evidence="2">
    <location>
        <begin position="32"/>
        <end position="1213"/>
    </location>
</feature>
<keyword evidence="3" id="KW-0378">Hydrolase</keyword>
<evidence type="ECO:0000256" key="2">
    <source>
        <dbReference type="SAM" id="SignalP"/>
    </source>
</evidence>
<evidence type="ECO:0000313" key="3">
    <source>
        <dbReference type="EMBL" id="SMF84338.1"/>
    </source>
</evidence>
<gene>
    <name evidence="3" type="ORF">SAMN05661091_2590</name>
</gene>
<dbReference type="SUPFAM" id="SSF49373">
    <property type="entry name" value="Invasin/intimin cell-adhesion fragments"/>
    <property type="match status" value="1"/>
</dbReference>